<dbReference type="Proteomes" id="UP001500051">
    <property type="component" value="Unassembled WGS sequence"/>
</dbReference>
<organism evidence="2 3">
    <name type="scientific">Microlunatus aurantiacus</name>
    <dbReference type="NCBI Taxonomy" id="446786"/>
    <lineage>
        <taxon>Bacteria</taxon>
        <taxon>Bacillati</taxon>
        <taxon>Actinomycetota</taxon>
        <taxon>Actinomycetes</taxon>
        <taxon>Propionibacteriales</taxon>
        <taxon>Propionibacteriaceae</taxon>
        <taxon>Microlunatus</taxon>
    </lineage>
</organism>
<dbReference type="SUPFAM" id="SSF54913">
    <property type="entry name" value="GlnB-like"/>
    <property type="match status" value="1"/>
</dbReference>
<keyword evidence="3" id="KW-1185">Reference proteome</keyword>
<evidence type="ECO:0000256" key="1">
    <source>
        <dbReference type="ARBA" id="ARBA00010169"/>
    </source>
</evidence>
<evidence type="ECO:0000313" key="3">
    <source>
        <dbReference type="Proteomes" id="UP001500051"/>
    </source>
</evidence>
<sequence length="110" mass="12343">MTAEVCEIVITAPDAEWAADFTRTLVETRLAACGHQTPIRSIYRWDGAVHDNAETRIALHTQLIHADEILRLTNQSHPYKVPCFLVQPILSASPDYGTWIIDCTTRPEAI</sequence>
<dbReference type="RefSeq" id="WP_344811770.1">
    <property type="nucleotide sequence ID" value="NZ_BAAAYX010000004.1"/>
</dbReference>
<dbReference type="InterPro" id="IPR011322">
    <property type="entry name" value="N-reg_PII-like_a/b"/>
</dbReference>
<dbReference type="PANTHER" id="PTHR23419">
    <property type="entry name" value="DIVALENT CATION TOLERANCE CUTA-RELATED"/>
    <property type="match status" value="1"/>
</dbReference>
<dbReference type="Gene3D" id="3.30.70.120">
    <property type="match status" value="1"/>
</dbReference>
<dbReference type="InterPro" id="IPR015867">
    <property type="entry name" value="N-reg_PII/ATP_PRibTrfase_C"/>
</dbReference>
<evidence type="ECO:0000313" key="2">
    <source>
        <dbReference type="EMBL" id="GAA3699945.1"/>
    </source>
</evidence>
<dbReference type="EMBL" id="BAAAYX010000004">
    <property type="protein sequence ID" value="GAA3699945.1"/>
    <property type="molecule type" value="Genomic_DNA"/>
</dbReference>
<gene>
    <name evidence="2" type="ORF">GCM10022204_15710</name>
</gene>
<dbReference type="PANTHER" id="PTHR23419:SF8">
    <property type="entry name" value="FI09726P"/>
    <property type="match status" value="1"/>
</dbReference>
<comment type="similarity">
    <text evidence="1">Belongs to the CutA family.</text>
</comment>
<protein>
    <submittedName>
        <fullName evidence="2">Divalent-cation tolerance protein CutA</fullName>
    </submittedName>
</protein>
<dbReference type="Pfam" id="PF03091">
    <property type="entry name" value="CutA1"/>
    <property type="match status" value="1"/>
</dbReference>
<comment type="caution">
    <text evidence="2">The sequence shown here is derived from an EMBL/GenBank/DDBJ whole genome shotgun (WGS) entry which is preliminary data.</text>
</comment>
<proteinExistence type="inferred from homology"/>
<accession>A0ABP7D2W6</accession>
<dbReference type="InterPro" id="IPR004323">
    <property type="entry name" value="Ion_tolerance_CutA"/>
</dbReference>
<name>A0ABP7D2W6_9ACTN</name>
<reference evidence="3" key="1">
    <citation type="journal article" date="2019" name="Int. J. Syst. Evol. Microbiol.">
        <title>The Global Catalogue of Microorganisms (GCM) 10K type strain sequencing project: providing services to taxonomists for standard genome sequencing and annotation.</title>
        <authorList>
            <consortium name="The Broad Institute Genomics Platform"/>
            <consortium name="The Broad Institute Genome Sequencing Center for Infectious Disease"/>
            <person name="Wu L."/>
            <person name="Ma J."/>
        </authorList>
    </citation>
    <scope>NUCLEOTIDE SEQUENCE [LARGE SCALE GENOMIC DNA]</scope>
    <source>
        <strain evidence="3">JCM 16548</strain>
    </source>
</reference>